<dbReference type="AlphaFoldDB" id="A0A2N5A3L7"/>
<evidence type="ECO:0000313" key="2">
    <source>
        <dbReference type="EMBL" id="PLP35228.1"/>
    </source>
</evidence>
<name>A0A2N5A3L7_KLEVA</name>
<evidence type="ECO:0000313" key="3">
    <source>
        <dbReference type="Proteomes" id="UP000234473"/>
    </source>
</evidence>
<reference evidence="2 3" key="1">
    <citation type="submission" date="2017-11" db="EMBL/GenBank/DDBJ databases">
        <authorList>
            <person name="Han C.G."/>
        </authorList>
    </citation>
    <scope>NUCLEOTIDE SEQUENCE [LARGE SCALE GENOMIC DNA]</scope>
    <source>
        <strain evidence="2 3">A5</strain>
    </source>
</reference>
<feature type="transmembrane region" description="Helical" evidence="1">
    <location>
        <begin position="12"/>
        <end position="36"/>
    </location>
</feature>
<keyword evidence="1" id="KW-0812">Transmembrane</keyword>
<protein>
    <submittedName>
        <fullName evidence="2">Uncharacterized protein</fullName>
    </submittedName>
</protein>
<proteinExistence type="predicted"/>
<comment type="caution">
    <text evidence="2">The sequence shown here is derived from an EMBL/GenBank/DDBJ whole genome shotgun (WGS) entry which is preliminary data.</text>
</comment>
<dbReference type="Proteomes" id="UP000234473">
    <property type="component" value="Unassembled WGS sequence"/>
</dbReference>
<keyword evidence="1" id="KW-1133">Transmembrane helix</keyword>
<sequence length="153" mass="17657">MSAIWHKLLKLLILHALILVSNILIKVIYSLCELLFQKYVVQARILDEIAPERSQGLFLTKRERGIVPPLRRVNSNGVQRNQLSGLLEMPFQTIPRPINIDAKRANRVVEIKMPVMVVPQKVRMQVIRHGTARKVPCRADYFSVRVCRLMPAR</sequence>
<evidence type="ECO:0000256" key="1">
    <source>
        <dbReference type="SAM" id="Phobius"/>
    </source>
</evidence>
<gene>
    <name evidence="2" type="ORF">CWM98_37485</name>
</gene>
<dbReference type="EMBL" id="PICB01003258">
    <property type="protein sequence ID" value="PLP35228.1"/>
    <property type="molecule type" value="Genomic_DNA"/>
</dbReference>
<accession>A0A2N5A3L7</accession>
<reference evidence="2 3" key="2">
    <citation type="submission" date="2018-01" db="EMBL/GenBank/DDBJ databases">
        <title>Genomic study of Klebsiella pneumoniae.</title>
        <authorList>
            <person name="Yang Y."/>
            <person name="Bicalho R."/>
        </authorList>
    </citation>
    <scope>NUCLEOTIDE SEQUENCE [LARGE SCALE GENOMIC DNA]</scope>
    <source>
        <strain evidence="2 3">A5</strain>
    </source>
</reference>
<organism evidence="2 3">
    <name type="scientific">Klebsiella variicola</name>
    <dbReference type="NCBI Taxonomy" id="244366"/>
    <lineage>
        <taxon>Bacteria</taxon>
        <taxon>Pseudomonadati</taxon>
        <taxon>Pseudomonadota</taxon>
        <taxon>Gammaproteobacteria</taxon>
        <taxon>Enterobacterales</taxon>
        <taxon>Enterobacteriaceae</taxon>
        <taxon>Klebsiella/Raoultella group</taxon>
        <taxon>Klebsiella</taxon>
        <taxon>Klebsiella pneumoniae complex</taxon>
    </lineage>
</organism>
<keyword evidence="1" id="KW-0472">Membrane</keyword>